<dbReference type="GO" id="GO:0016020">
    <property type="term" value="C:membrane"/>
    <property type="evidence" value="ECO:0007669"/>
    <property type="project" value="UniProtKB-SubCell"/>
</dbReference>
<protein>
    <recommendedName>
        <fullName evidence="4">RING-type E3 ubiquitin transferase</fullName>
        <ecNumber evidence="4">2.3.2.27</ecNumber>
    </recommendedName>
</protein>
<feature type="chain" id="PRO_5023066601" description="RING-type E3 ubiquitin transferase" evidence="17">
    <location>
        <begin position="32"/>
        <end position="369"/>
    </location>
</feature>
<keyword evidence="7" id="KW-0479">Metal-binding</keyword>
<dbReference type="InterPro" id="IPR001841">
    <property type="entry name" value="Znf_RING"/>
</dbReference>
<gene>
    <name evidence="19" type="ORF">EZV62_014703</name>
</gene>
<evidence type="ECO:0000313" key="19">
    <source>
        <dbReference type="EMBL" id="TXG60130.1"/>
    </source>
</evidence>
<dbReference type="SUPFAM" id="SSF57850">
    <property type="entry name" value="RING/U-box"/>
    <property type="match status" value="1"/>
</dbReference>
<feature type="transmembrane region" description="Helical" evidence="16">
    <location>
        <begin position="55"/>
        <end position="76"/>
    </location>
</feature>
<keyword evidence="10" id="KW-0862">Zinc</keyword>
<comment type="caution">
    <text evidence="19">The sequence shown here is derived from an EMBL/GenBank/DDBJ whole genome shotgun (WGS) entry which is preliminary data.</text>
</comment>
<dbReference type="PROSITE" id="PS50089">
    <property type="entry name" value="ZF_RING_2"/>
    <property type="match status" value="1"/>
</dbReference>
<evidence type="ECO:0000256" key="7">
    <source>
        <dbReference type="ARBA" id="ARBA00022723"/>
    </source>
</evidence>
<evidence type="ECO:0000256" key="1">
    <source>
        <dbReference type="ARBA" id="ARBA00000900"/>
    </source>
</evidence>
<dbReference type="AlphaFoldDB" id="A0A5C7HSZ2"/>
<keyword evidence="20" id="KW-1185">Reference proteome</keyword>
<organism evidence="19 20">
    <name type="scientific">Acer yangbiense</name>
    <dbReference type="NCBI Taxonomy" id="1000413"/>
    <lineage>
        <taxon>Eukaryota</taxon>
        <taxon>Viridiplantae</taxon>
        <taxon>Streptophyta</taxon>
        <taxon>Embryophyta</taxon>
        <taxon>Tracheophyta</taxon>
        <taxon>Spermatophyta</taxon>
        <taxon>Magnoliopsida</taxon>
        <taxon>eudicotyledons</taxon>
        <taxon>Gunneridae</taxon>
        <taxon>Pentapetalae</taxon>
        <taxon>rosids</taxon>
        <taxon>malvids</taxon>
        <taxon>Sapindales</taxon>
        <taxon>Sapindaceae</taxon>
        <taxon>Hippocastanoideae</taxon>
        <taxon>Acereae</taxon>
        <taxon>Acer</taxon>
    </lineage>
</organism>
<evidence type="ECO:0000256" key="11">
    <source>
        <dbReference type="ARBA" id="ARBA00022989"/>
    </source>
</evidence>
<dbReference type="FunFam" id="3.30.40.10:FF:000187">
    <property type="entry name" value="E3 ubiquitin-protein ligase ATL6"/>
    <property type="match status" value="1"/>
</dbReference>
<accession>A0A5C7HSZ2</accession>
<feature type="region of interest" description="Disordered" evidence="15">
    <location>
        <begin position="176"/>
        <end position="204"/>
    </location>
</feature>
<dbReference type="EMBL" id="VAHF01000006">
    <property type="protein sequence ID" value="TXG60130.1"/>
    <property type="molecule type" value="Genomic_DNA"/>
</dbReference>
<dbReference type="PANTHER" id="PTHR14155:SF505">
    <property type="entry name" value="RING-TYPE DOMAIN-CONTAINING PROTEIN"/>
    <property type="match status" value="1"/>
</dbReference>
<reference evidence="20" key="1">
    <citation type="journal article" date="2019" name="Gigascience">
        <title>De novo genome assembly of the endangered Acer yangbiense, a plant species with extremely small populations endemic to Yunnan Province, China.</title>
        <authorList>
            <person name="Yang J."/>
            <person name="Wariss H.M."/>
            <person name="Tao L."/>
            <person name="Zhang R."/>
            <person name="Yun Q."/>
            <person name="Hollingsworth P."/>
            <person name="Dao Z."/>
            <person name="Luo G."/>
            <person name="Guo H."/>
            <person name="Ma Y."/>
            <person name="Sun W."/>
        </authorList>
    </citation>
    <scope>NUCLEOTIDE SEQUENCE [LARGE SCALE GENOMIC DNA]</scope>
    <source>
        <strain evidence="20">cv. Malutang</strain>
    </source>
</reference>
<dbReference type="CDD" id="cd16461">
    <property type="entry name" value="RING-H2_EL5-like"/>
    <property type="match status" value="1"/>
</dbReference>
<dbReference type="PROSITE" id="PS51257">
    <property type="entry name" value="PROKAR_LIPOPROTEIN"/>
    <property type="match status" value="1"/>
</dbReference>
<dbReference type="EC" id="2.3.2.27" evidence="4"/>
<comment type="pathway">
    <text evidence="3">Protein modification; protein ubiquitination.</text>
</comment>
<dbReference type="SMART" id="SM00184">
    <property type="entry name" value="RING"/>
    <property type="match status" value="1"/>
</dbReference>
<dbReference type="Gene3D" id="3.30.40.10">
    <property type="entry name" value="Zinc/RING finger domain, C3HC4 (zinc finger)"/>
    <property type="match status" value="1"/>
</dbReference>
<evidence type="ECO:0000256" key="6">
    <source>
        <dbReference type="ARBA" id="ARBA00022692"/>
    </source>
</evidence>
<dbReference type="PANTHER" id="PTHR14155">
    <property type="entry name" value="RING FINGER DOMAIN-CONTAINING"/>
    <property type="match status" value="1"/>
</dbReference>
<feature type="region of interest" description="Disordered" evidence="15">
    <location>
        <begin position="226"/>
        <end position="253"/>
    </location>
</feature>
<feature type="domain" description="RING-type" evidence="18">
    <location>
        <begin position="127"/>
        <end position="169"/>
    </location>
</feature>
<evidence type="ECO:0000256" key="9">
    <source>
        <dbReference type="ARBA" id="ARBA00022786"/>
    </source>
</evidence>
<dbReference type="Proteomes" id="UP000323000">
    <property type="component" value="Chromosome 6"/>
</dbReference>
<feature type="region of interest" description="Disordered" evidence="15">
    <location>
        <begin position="299"/>
        <end position="318"/>
    </location>
</feature>
<name>A0A5C7HSZ2_9ROSI</name>
<keyword evidence="9" id="KW-0833">Ubl conjugation pathway</keyword>
<dbReference type="InterPro" id="IPR053238">
    <property type="entry name" value="RING-H2_zinc_finger"/>
</dbReference>
<evidence type="ECO:0000313" key="20">
    <source>
        <dbReference type="Proteomes" id="UP000323000"/>
    </source>
</evidence>
<evidence type="ECO:0000256" key="4">
    <source>
        <dbReference type="ARBA" id="ARBA00012483"/>
    </source>
</evidence>
<evidence type="ECO:0000256" key="13">
    <source>
        <dbReference type="ARBA" id="ARBA00024209"/>
    </source>
</evidence>
<dbReference type="GO" id="GO:0061630">
    <property type="term" value="F:ubiquitin protein ligase activity"/>
    <property type="evidence" value="ECO:0007669"/>
    <property type="project" value="UniProtKB-EC"/>
</dbReference>
<evidence type="ECO:0000256" key="10">
    <source>
        <dbReference type="ARBA" id="ARBA00022833"/>
    </source>
</evidence>
<evidence type="ECO:0000256" key="15">
    <source>
        <dbReference type="SAM" id="MobiDB-lite"/>
    </source>
</evidence>
<comment type="similarity">
    <text evidence="13">Belongs to the RING-type zinc finger family. ATL subfamily.</text>
</comment>
<sequence>MREPKLNLSRWIMRGFTWTMVLFSACHYAAAQPVTTKQPPDPESSGLYSNFDPSMAIVILVLVTVFLLLSVLSIYVRNCVDLSPAAEVLPGTAGKSRGLDPCVIESFPLFIYSSVKDLKIGRGALECAVCLSEFEDDDKLRLLPKCDHVFHHDCIDAWLDFHVTCPVCRANLTPEKSNETAKSTESNDELTQNNSASETSDEDRNQTVININDEQQNSEVVQVQEIENASHVSPKKNRSPRSRICGKFPRSHSTGHSLVQPVMFMERYTLRLPEEIRKQIIMSGKIKRAMSFNLVLANEGSSRKGGGEGSGSGGGRSYMDRWVFSKTPPFVSRKEGDGSTGRSLFTAVKSPLNCLSVKVEGGESSSSIV</sequence>
<feature type="signal peptide" evidence="17">
    <location>
        <begin position="1"/>
        <end position="31"/>
    </location>
</feature>
<evidence type="ECO:0000256" key="5">
    <source>
        <dbReference type="ARBA" id="ARBA00022679"/>
    </source>
</evidence>
<evidence type="ECO:0000256" key="2">
    <source>
        <dbReference type="ARBA" id="ARBA00004167"/>
    </source>
</evidence>
<dbReference type="GO" id="GO:0008270">
    <property type="term" value="F:zinc ion binding"/>
    <property type="evidence" value="ECO:0007669"/>
    <property type="project" value="UniProtKB-KW"/>
</dbReference>
<proteinExistence type="inferred from homology"/>
<keyword evidence="12 16" id="KW-0472">Membrane</keyword>
<keyword evidence="11 16" id="KW-1133">Transmembrane helix</keyword>
<dbReference type="InterPro" id="IPR013083">
    <property type="entry name" value="Znf_RING/FYVE/PHD"/>
</dbReference>
<evidence type="ECO:0000256" key="3">
    <source>
        <dbReference type="ARBA" id="ARBA00004906"/>
    </source>
</evidence>
<keyword evidence="5" id="KW-0808">Transferase</keyword>
<evidence type="ECO:0000256" key="16">
    <source>
        <dbReference type="SAM" id="Phobius"/>
    </source>
</evidence>
<dbReference type="Pfam" id="PF13639">
    <property type="entry name" value="zf-RING_2"/>
    <property type="match status" value="1"/>
</dbReference>
<evidence type="ECO:0000256" key="12">
    <source>
        <dbReference type="ARBA" id="ARBA00023136"/>
    </source>
</evidence>
<comment type="catalytic activity">
    <reaction evidence="1">
        <text>S-ubiquitinyl-[E2 ubiquitin-conjugating enzyme]-L-cysteine + [acceptor protein]-L-lysine = [E2 ubiquitin-conjugating enzyme]-L-cysteine + N(6)-ubiquitinyl-[acceptor protein]-L-lysine.</text>
        <dbReference type="EC" id="2.3.2.27"/>
    </reaction>
</comment>
<evidence type="ECO:0000256" key="8">
    <source>
        <dbReference type="ARBA" id="ARBA00022771"/>
    </source>
</evidence>
<feature type="compositionally biased region" description="Polar residues" evidence="15">
    <location>
        <begin position="180"/>
        <end position="198"/>
    </location>
</feature>
<feature type="compositionally biased region" description="Gly residues" evidence="15">
    <location>
        <begin position="307"/>
        <end position="316"/>
    </location>
</feature>
<evidence type="ECO:0000256" key="14">
    <source>
        <dbReference type="PROSITE-ProRule" id="PRU00175"/>
    </source>
</evidence>
<keyword evidence="8 14" id="KW-0863">Zinc-finger</keyword>
<evidence type="ECO:0000256" key="17">
    <source>
        <dbReference type="SAM" id="SignalP"/>
    </source>
</evidence>
<keyword evidence="6 16" id="KW-0812">Transmembrane</keyword>
<comment type="subcellular location">
    <subcellularLocation>
        <location evidence="2">Membrane</location>
        <topology evidence="2">Single-pass membrane protein</topology>
    </subcellularLocation>
</comment>
<dbReference type="OrthoDB" id="8062037at2759"/>
<keyword evidence="17" id="KW-0732">Signal</keyword>
<evidence type="ECO:0000259" key="18">
    <source>
        <dbReference type="PROSITE" id="PS50089"/>
    </source>
</evidence>